<gene>
    <name evidence="1" type="ORF">MNEG_4948</name>
</gene>
<dbReference type="RefSeq" id="XP_013902031.1">
    <property type="nucleotide sequence ID" value="XM_014046577.1"/>
</dbReference>
<dbReference type="PANTHER" id="PTHR35399">
    <property type="entry name" value="SLR8030 PROTEIN"/>
    <property type="match status" value="1"/>
</dbReference>
<sequence length="254" mass="27935">METAAAFFESRRYASMLGATTEFEKQEGIAVSQRHNKLWFTTSAIRNGMTNSAAYNFLRNDIDLPQNLCGGVMEVDLDKTWSGNKIRMLLTGDTTANTNANNTCNLNNISEPDNLFYVAGNLLIQEDTGRHENNVLWAYNVDSGSLTRVLSSPRLAEVSGLWSNVIKNFGYLTMAFQHPEEDLPSTSAAVVESQRGYMGYLGPIPSKYLNDKYTLTFTAIPAAVTPAEKSAVVASAKVCITKATKLTTKSGRRH</sequence>
<dbReference type="AlphaFoldDB" id="A0A0D2MRD4"/>
<dbReference type="KEGG" id="mng:MNEG_4948"/>
<dbReference type="OrthoDB" id="10265760at2759"/>
<name>A0A0D2MRD4_9CHLO</name>
<evidence type="ECO:0000313" key="2">
    <source>
        <dbReference type="Proteomes" id="UP000054498"/>
    </source>
</evidence>
<keyword evidence="2" id="KW-1185">Reference proteome</keyword>
<proteinExistence type="predicted"/>
<organism evidence="1 2">
    <name type="scientific">Monoraphidium neglectum</name>
    <dbReference type="NCBI Taxonomy" id="145388"/>
    <lineage>
        <taxon>Eukaryota</taxon>
        <taxon>Viridiplantae</taxon>
        <taxon>Chlorophyta</taxon>
        <taxon>core chlorophytes</taxon>
        <taxon>Chlorophyceae</taxon>
        <taxon>CS clade</taxon>
        <taxon>Sphaeropleales</taxon>
        <taxon>Selenastraceae</taxon>
        <taxon>Monoraphidium</taxon>
    </lineage>
</organism>
<accession>A0A0D2MRD4</accession>
<reference evidence="1 2" key="1">
    <citation type="journal article" date="2013" name="BMC Genomics">
        <title>Reconstruction of the lipid metabolism for the microalga Monoraphidium neglectum from its genome sequence reveals characteristics suitable for biofuel production.</title>
        <authorList>
            <person name="Bogen C."/>
            <person name="Al-Dilaimi A."/>
            <person name="Albersmeier A."/>
            <person name="Wichmann J."/>
            <person name="Grundmann M."/>
            <person name="Rupp O."/>
            <person name="Lauersen K.J."/>
            <person name="Blifernez-Klassen O."/>
            <person name="Kalinowski J."/>
            <person name="Goesmann A."/>
            <person name="Mussgnug J.H."/>
            <person name="Kruse O."/>
        </authorList>
    </citation>
    <scope>NUCLEOTIDE SEQUENCE [LARGE SCALE GENOMIC DNA]</scope>
    <source>
        <strain evidence="1 2">SAG 48.87</strain>
    </source>
</reference>
<dbReference type="Proteomes" id="UP000054498">
    <property type="component" value="Unassembled WGS sequence"/>
</dbReference>
<dbReference type="GeneID" id="25737825"/>
<dbReference type="EMBL" id="KK100932">
    <property type="protein sequence ID" value="KIZ03012.1"/>
    <property type="molecule type" value="Genomic_DNA"/>
</dbReference>
<evidence type="ECO:0000313" key="1">
    <source>
        <dbReference type="EMBL" id="KIZ03012.1"/>
    </source>
</evidence>
<protein>
    <submittedName>
        <fullName evidence="1">Phosphatase-like protein</fullName>
    </submittedName>
</protein>
<dbReference type="PANTHER" id="PTHR35399:SF2">
    <property type="entry name" value="DUF839 DOMAIN-CONTAINING PROTEIN"/>
    <property type="match status" value="1"/>
</dbReference>